<dbReference type="KEGG" id="saci:Sinac_7505"/>
<accession>L0DR84</accession>
<keyword evidence="4" id="KW-1185">Reference proteome</keyword>
<evidence type="ECO:0000256" key="1">
    <source>
        <dbReference type="SAM" id="Phobius"/>
    </source>
</evidence>
<dbReference type="EMBL" id="CP003364">
    <property type="protein sequence ID" value="AGA31538.1"/>
    <property type="molecule type" value="Genomic_DNA"/>
</dbReference>
<evidence type="ECO:0000313" key="3">
    <source>
        <dbReference type="EMBL" id="AGA31538.1"/>
    </source>
</evidence>
<evidence type="ECO:0000313" key="4">
    <source>
        <dbReference type="Proteomes" id="UP000010798"/>
    </source>
</evidence>
<keyword evidence="1" id="KW-0812">Transmembrane</keyword>
<organism evidence="3 4">
    <name type="scientific">Singulisphaera acidiphila (strain ATCC BAA-1392 / DSM 18658 / VKM B-2454 / MOB10)</name>
    <dbReference type="NCBI Taxonomy" id="886293"/>
    <lineage>
        <taxon>Bacteria</taxon>
        <taxon>Pseudomonadati</taxon>
        <taxon>Planctomycetota</taxon>
        <taxon>Planctomycetia</taxon>
        <taxon>Isosphaerales</taxon>
        <taxon>Isosphaeraceae</taxon>
        <taxon>Singulisphaera</taxon>
    </lineage>
</organism>
<sequence length="436" mass="48455">MKSIVFHLFRLFRFLLLASSVLSSPAAAQQDLPILKSRSKVITIIDGDHVKKNCWGLMPEKQPDIYYVEIPRKSHSVTFRSDIDSITFSVNYGGRYDFVILLNDKVACPTQIRAAYGKLQPYSRTEPDLATAGEVIPFSLGDNDKIYIKARLNRGKPLDFQFDLGCGGSVIKKSSVPNANMQFDGTANLINSDGNNVVPSSSTNHLQVEQLQWDGLPFVVGDNMTHREDGLLGNVLFQDKVIEINYDRRELVVHDSLPQIDSKYSKHGMVLDGVVPFIRGSLAIGGERREGWFMFDTGAYTSILYSNNVSPASKLFVELGKLLGSNQATSSAPRLTIGDHAFAGFNYSIKNQGGNGDQLGLLGNDVLKRFNVILDNQNGFVYLKPNTLAGDSFVNPEYYLARAIVVVSLVLIAACGRFAYRRQYKRRLKHETQAVE</sequence>
<dbReference type="Proteomes" id="UP000010798">
    <property type="component" value="Chromosome"/>
</dbReference>
<dbReference type="InterPro" id="IPR021109">
    <property type="entry name" value="Peptidase_aspartic_dom_sf"/>
</dbReference>
<gene>
    <name evidence="3" type="ordered locus">Sinac_7505</name>
</gene>
<keyword evidence="1" id="KW-0472">Membrane</keyword>
<reference evidence="3 4" key="1">
    <citation type="submission" date="2012-02" db="EMBL/GenBank/DDBJ databases">
        <title>Complete sequence of chromosome of Singulisphaera acidiphila DSM 18658.</title>
        <authorList>
            <consortium name="US DOE Joint Genome Institute (JGI-PGF)"/>
            <person name="Lucas S."/>
            <person name="Copeland A."/>
            <person name="Lapidus A."/>
            <person name="Glavina del Rio T."/>
            <person name="Dalin E."/>
            <person name="Tice H."/>
            <person name="Bruce D."/>
            <person name="Goodwin L."/>
            <person name="Pitluck S."/>
            <person name="Peters L."/>
            <person name="Ovchinnikova G."/>
            <person name="Chertkov O."/>
            <person name="Kyrpides N."/>
            <person name="Mavromatis K."/>
            <person name="Ivanova N."/>
            <person name="Brettin T."/>
            <person name="Detter J.C."/>
            <person name="Han C."/>
            <person name="Larimer F."/>
            <person name="Land M."/>
            <person name="Hauser L."/>
            <person name="Markowitz V."/>
            <person name="Cheng J.-F."/>
            <person name="Hugenholtz P."/>
            <person name="Woyke T."/>
            <person name="Wu D."/>
            <person name="Tindall B."/>
            <person name="Pomrenke H."/>
            <person name="Brambilla E."/>
            <person name="Klenk H.-P."/>
            <person name="Eisen J.A."/>
        </authorList>
    </citation>
    <scope>NUCLEOTIDE SEQUENCE [LARGE SCALE GENOMIC DNA]</scope>
    <source>
        <strain evidence="4">ATCC BAA-1392 / DSM 18658 / VKM B-2454 / MOB10</strain>
    </source>
</reference>
<dbReference type="eggNOG" id="ENOG50308Q0">
    <property type="taxonomic scope" value="Bacteria"/>
</dbReference>
<proteinExistence type="predicted"/>
<feature type="transmembrane region" description="Helical" evidence="1">
    <location>
        <begin position="399"/>
        <end position="420"/>
    </location>
</feature>
<evidence type="ECO:0008006" key="5">
    <source>
        <dbReference type="Google" id="ProtNLM"/>
    </source>
</evidence>
<name>L0DR84_SINAD</name>
<dbReference type="RefSeq" id="WP_015250603.1">
    <property type="nucleotide sequence ID" value="NC_019892.1"/>
</dbReference>
<protein>
    <recommendedName>
        <fullName evidence="5">Aspartyl protease</fullName>
    </recommendedName>
</protein>
<keyword evidence="2" id="KW-0732">Signal</keyword>
<evidence type="ECO:0000256" key="2">
    <source>
        <dbReference type="SAM" id="SignalP"/>
    </source>
</evidence>
<feature type="chain" id="PRO_5003940366" description="Aspartyl protease" evidence="2">
    <location>
        <begin position="29"/>
        <end position="436"/>
    </location>
</feature>
<dbReference type="Gene3D" id="2.40.70.10">
    <property type="entry name" value="Acid Proteases"/>
    <property type="match status" value="2"/>
</dbReference>
<dbReference type="OrthoDB" id="5166556at2"/>
<dbReference type="Pfam" id="PF13650">
    <property type="entry name" value="Asp_protease_2"/>
    <property type="match status" value="1"/>
</dbReference>
<dbReference type="HOGENOM" id="CLU_725091_0_0_0"/>
<keyword evidence="1" id="KW-1133">Transmembrane helix</keyword>
<feature type="signal peptide" evidence="2">
    <location>
        <begin position="1"/>
        <end position="28"/>
    </location>
</feature>
<dbReference type="STRING" id="886293.Sinac_7505"/>
<dbReference type="AlphaFoldDB" id="L0DR84"/>